<proteinExistence type="predicted"/>
<organism evidence="1 2">
    <name type="scientific">Citrullus colocynthis</name>
    <name type="common">colocynth</name>
    <dbReference type="NCBI Taxonomy" id="252529"/>
    <lineage>
        <taxon>Eukaryota</taxon>
        <taxon>Viridiplantae</taxon>
        <taxon>Streptophyta</taxon>
        <taxon>Embryophyta</taxon>
        <taxon>Tracheophyta</taxon>
        <taxon>Spermatophyta</taxon>
        <taxon>Magnoliopsida</taxon>
        <taxon>eudicotyledons</taxon>
        <taxon>Gunneridae</taxon>
        <taxon>Pentapetalae</taxon>
        <taxon>rosids</taxon>
        <taxon>fabids</taxon>
        <taxon>Cucurbitales</taxon>
        <taxon>Cucurbitaceae</taxon>
        <taxon>Benincaseae</taxon>
        <taxon>Citrullus</taxon>
    </lineage>
</organism>
<keyword evidence="2" id="KW-1185">Reference proteome</keyword>
<protein>
    <submittedName>
        <fullName evidence="1">Uncharacterized protein</fullName>
    </submittedName>
</protein>
<accession>A0ABP0XVT7</accession>
<dbReference type="Proteomes" id="UP001642487">
    <property type="component" value="Chromosome 10"/>
</dbReference>
<evidence type="ECO:0000313" key="1">
    <source>
        <dbReference type="EMBL" id="CAK9312273.1"/>
    </source>
</evidence>
<reference evidence="1 2" key="1">
    <citation type="submission" date="2024-03" db="EMBL/GenBank/DDBJ databases">
        <authorList>
            <person name="Gkanogiannis A."/>
            <person name="Becerra Lopez-Lavalle L."/>
        </authorList>
    </citation>
    <scope>NUCLEOTIDE SEQUENCE [LARGE SCALE GENOMIC DNA]</scope>
</reference>
<dbReference type="EMBL" id="OZ021744">
    <property type="protein sequence ID" value="CAK9312273.1"/>
    <property type="molecule type" value="Genomic_DNA"/>
</dbReference>
<name>A0ABP0XVT7_9ROSI</name>
<gene>
    <name evidence="1" type="ORF">CITCOLO1_LOCUS3957</name>
</gene>
<sequence length="82" mass="8771">MNGGIEKLKGKPRGNETYRDLVAGKFLWPPVVILYTRGRVDILFTGLLVGMGMSRLLLAGIGRVSNVLVAGIGRVSVCVSRG</sequence>
<evidence type="ECO:0000313" key="2">
    <source>
        <dbReference type="Proteomes" id="UP001642487"/>
    </source>
</evidence>